<dbReference type="InterPro" id="IPR013149">
    <property type="entry name" value="ADH-like_C"/>
</dbReference>
<dbReference type="GO" id="GO:0016491">
    <property type="term" value="F:oxidoreductase activity"/>
    <property type="evidence" value="ECO:0007669"/>
    <property type="project" value="UniProtKB-KW"/>
</dbReference>
<evidence type="ECO:0000256" key="1">
    <source>
        <dbReference type="ARBA" id="ARBA00023002"/>
    </source>
</evidence>
<evidence type="ECO:0000313" key="4">
    <source>
        <dbReference type="EMBL" id="GAG50438.1"/>
    </source>
</evidence>
<feature type="non-terminal residue" evidence="4">
    <location>
        <position position="238"/>
    </location>
</feature>
<name>X0YPS6_9ZZZZ</name>
<dbReference type="PROSITE" id="PS00059">
    <property type="entry name" value="ADH_ZINC"/>
    <property type="match status" value="1"/>
</dbReference>
<sequence>MTAFPATLGHEFSGVVVEAGEDVINKRTGRKYEAGEAVCSEEMIWCAQCKPCADGFPNHCERLQELGFSIDGAYSKYVKVDARYVWSLEGLRDLYGDEKMFELGSLVEPSSVAFNAVIERGGGIRAGENVVILGGGPIGAAACAVLKRSGASAVILSEPSQSRRDMALTMGATHAIDPTEVSAAEAVLDITNGVGARIILEATGLPSIVWPDVERIIWEGKALNTTVVLVARADDRIP</sequence>
<dbReference type="Gene3D" id="3.40.50.720">
    <property type="entry name" value="NAD(P)-binding Rossmann-like Domain"/>
    <property type="match status" value="1"/>
</dbReference>
<evidence type="ECO:0000259" key="3">
    <source>
        <dbReference type="Pfam" id="PF08240"/>
    </source>
</evidence>
<keyword evidence="1" id="KW-0560">Oxidoreductase</keyword>
<dbReference type="InterPro" id="IPR002328">
    <property type="entry name" value="ADH_Zn_CS"/>
</dbReference>
<dbReference type="GO" id="GO:0008270">
    <property type="term" value="F:zinc ion binding"/>
    <property type="evidence" value="ECO:0007669"/>
    <property type="project" value="InterPro"/>
</dbReference>
<accession>X0YPS6</accession>
<protein>
    <submittedName>
        <fullName evidence="4">Uncharacterized protein</fullName>
    </submittedName>
</protein>
<dbReference type="Pfam" id="PF00107">
    <property type="entry name" value="ADH_zinc_N"/>
    <property type="match status" value="1"/>
</dbReference>
<feature type="domain" description="Alcohol dehydrogenase-like N-terminal" evidence="3">
    <location>
        <begin position="3"/>
        <end position="88"/>
    </location>
</feature>
<feature type="domain" description="Alcohol dehydrogenase-like C-terminal" evidence="2">
    <location>
        <begin position="137"/>
        <end position="209"/>
    </location>
</feature>
<dbReference type="AlphaFoldDB" id="X0YPS6"/>
<organism evidence="4">
    <name type="scientific">marine sediment metagenome</name>
    <dbReference type="NCBI Taxonomy" id="412755"/>
    <lineage>
        <taxon>unclassified sequences</taxon>
        <taxon>metagenomes</taxon>
        <taxon>ecological metagenomes</taxon>
    </lineage>
</organism>
<dbReference type="Pfam" id="PF08240">
    <property type="entry name" value="ADH_N"/>
    <property type="match status" value="1"/>
</dbReference>
<comment type="caution">
    <text evidence="4">The sequence shown here is derived from an EMBL/GenBank/DDBJ whole genome shotgun (WGS) entry which is preliminary data.</text>
</comment>
<dbReference type="SUPFAM" id="SSF50129">
    <property type="entry name" value="GroES-like"/>
    <property type="match status" value="1"/>
</dbReference>
<dbReference type="Gene3D" id="3.90.180.10">
    <property type="entry name" value="Medium-chain alcohol dehydrogenases, catalytic domain"/>
    <property type="match status" value="1"/>
</dbReference>
<proteinExistence type="predicted"/>
<dbReference type="InterPro" id="IPR011032">
    <property type="entry name" value="GroES-like_sf"/>
</dbReference>
<reference evidence="4" key="1">
    <citation type="journal article" date="2014" name="Front. Microbiol.">
        <title>High frequency of phylogenetically diverse reductive dehalogenase-homologous genes in deep subseafloor sedimentary metagenomes.</title>
        <authorList>
            <person name="Kawai M."/>
            <person name="Futagami T."/>
            <person name="Toyoda A."/>
            <person name="Takaki Y."/>
            <person name="Nishi S."/>
            <person name="Hori S."/>
            <person name="Arai W."/>
            <person name="Tsubouchi T."/>
            <person name="Morono Y."/>
            <person name="Uchiyama I."/>
            <person name="Ito T."/>
            <person name="Fujiyama A."/>
            <person name="Inagaki F."/>
            <person name="Takami H."/>
        </authorList>
    </citation>
    <scope>NUCLEOTIDE SEQUENCE</scope>
    <source>
        <strain evidence="4">Expedition CK06-06</strain>
    </source>
</reference>
<dbReference type="PANTHER" id="PTHR43189">
    <property type="entry name" value="ZINC-TYPE ALCOHOL DEHYDROGENASE-LIKE PROTEIN C1198.01-RELATED"/>
    <property type="match status" value="1"/>
</dbReference>
<dbReference type="PANTHER" id="PTHR43189:SF1">
    <property type="entry name" value="ZINC-TYPE ALCOHOL DEHYDROGENASE-LIKE PROTEIN C1198.01"/>
    <property type="match status" value="1"/>
</dbReference>
<evidence type="ECO:0000259" key="2">
    <source>
        <dbReference type="Pfam" id="PF00107"/>
    </source>
</evidence>
<dbReference type="InterPro" id="IPR036291">
    <property type="entry name" value="NAD(P)-bd_dom_sf"/>
</dbReference>
<dbReference type="EMBL" id="BARS01050664">
    <property type="protein sequence ID" value="GAG50438.1"/>
    <property type="molecule type" value="Genomic_DNA"/>
</dbReference>
<gene>
    <name evidence="4" type="ORF">S01H1_75594</name>
</gene>
<dbReference type="SUPFAM" id="SSF51735">
    <property type="entry name" value="NAD(P)-binding Rossmann-fold domains"/>
    <property type="match status" value="1"/>
</dbReference>
<dbReference type="InterPro" id="IPR013154">
    <property type="entry name" value="ADH-like_N"/>
</dbReference>